<dbReference type="Proteomes" id="UP000886501">
    <property type="component" value="Unassembled WGS sequence"/>
</dbReference>
<evidence type="ECO:0000313" key="1">
    <source>
        <dbReference type="EMBL" id="KAF9654441.1"/>
    </source>
</evidence>
<reference evidence="1" key="2">
    <citation type="journal article" date="2020" name="Nat. Commun.">
        <title>Large-scale genome sequencing of mycorrhizal fungi provides insights into the early evolution of symbiotic traits.</title>
        <authorList>
            <person name="Miyauchi S."/>
            <person name="Kiss E."/>
            <person name="Kuo A."/>
            <person name="Drula E."/>
            <person name="Kohler A."/>
            <person name="Sanchez-Garcia M."/>
            <person name="Morin E."/>
            <person name="Andreopoulos B."/>
            <person name="Barry K.W."/>
            <person name="Bonito G."/>
            <person name="Buee M."/>
            <person name="Carver A."/>
            <person name="Chen C."/>
            <person name="Cichocki N."/>
            <person name="Clum A."/>
            <person name="Culley D."/>
            <person name="Crous P.W."/>
            <person name="Fauchery L."/>
            <person name="Girlanda M."/>
            <person name="Hayes R.D."/>
            <person name="Keri Z."/>
            <person name="LaButti K."/>
            <person name="Lipzen A."/>
            <person name="Lombard V."/>
            <person name="Magnuson J."/>
            <person name="Maillard F."/>
            <person name="Murat C."/>
            <person name="Nolan M."/>
            <person name="Ohm R.A."/>
            <person name="Pangilinan J."/>
            <person name="Pereira M.F."/>
            <person name="Perotto S."/>
            <person name="Peter M."/>
            <person name="Pfister S."/>
            <person name="Riley R."/>
            <person name="Sitrit Y."/>
            <person name="Stielow J.B."/>
            <person name="Szollosi G."/>
            <person name="Zifcakova L."/>
            <person name="Stursova M."/>
            <person name="Spatafora J.W."/>
            <person name="Tedersoo L."/>
            <person name="Vaario L.M."/>
            <person name="Yamada A."/>
            <person name="Yan M."/>
            <person name="Wang P."/>
            <person name="Xu J."/>
            <person name="Bruns T."/>
            <person name="Baldrian P."/>
            <person name="Vilgalys R."/>
            <person name="Dunand C."/>
            <person name="Henrissat B."/>
            <person name="Grigoriev I.V."/>
            <person name="Hibbett D."/>
            <person name="Nagy L.G."/>
            <person name="Martin F.M."/>
        </authorList>
    </citation>
    <scope>NUCLEOTIDE SEQUENCE</scope>
    <source>
        <strain evidence="1">P2</strain>
    </source>
</reference>
<comment type="caution">
    <text evidence="1">The sequence shown here is derived from an EMBL/GenBank/DDBJ whole genome shotgun (WGS) entry which is preliminary data.</text>
</comment>
<organism evidence="1 2">
    <name type="scientific">Thelephora ganbajun</name>
    <name type="common">Ganba fungus</name>
    <dbReference type="NCBI Taxonomy" id="370292"/>
    <lineage>
        <taxon>Eukaryota</taxon>
        <taxon>Fungi</taxon>
        <taxon>Dikarya</taxon>
        <taxon>Basidiomycota</taxon>
        <taxon>Agaricomycotina</taxon>
        <taxon>Agaricomycetes</taxon>
        <taxon>Thelephorales</taxon>
        <taxon>Thelephoraceae</taxon>
        <taxon>Thelephora</taxon>
    </lineage>
</organism>
<accession>A0ACB6ZXT0</accession>
<dbReference type="EMBL" id="MU117961">
    <property type="protein sequence ID" value="KAF9654441.1"/>
    <property type="molecule type" value="Genomic_DNA"/>
</dbReference>
<evidence type="ECO:0000313" key="2">
    <source>
        <dbReference type="Proteomes" id="UP000886501"/>
    </source>
</evidence>
<gene>
    <name evidence="1" type="ORF">BDM02DRAFT_3085919</name>
</gene>
<protein>
    <submittedName>
        <fullName evidence="1">WD40 repeat-like protein</fullName>
    </submittedName>
</protein>
<proteinExistence type="predicted"/>
<keyword evidence="2" id="KW-1185">Reference proteome</keyword>
<sequence length="560" mass="62705">MAALQDLVADRAGARLVRVVQQRRHTSLRVQAESEDEDEDDFYASYWGSTRGLQRAGDNWYPKVTEPQSAGVKLLQSGDFGKARNRLGTPRNGNIYSRLRRLALQPRTASAAADLKHNLIPNTHGTTVAAYYSNIYVAQFSSDASFYYTCGQDFWMNIYDMNAPIKRDLSSKILDINIRQYEDGHISTMNILKSFSVLGQWCITDSHLSSDNERIVYSSMSSTAFMAHTHDTSAGQTALQFGEEHMLGMSAIWSCKFSADGNEVFAGGPGPIYVYDLIADRRSMRINRAHSNDVNSVCWADTASGNVLISGSDDGFVKVWDRRSLGTAQKPSGVFVGHTEGITYVSSKGDGRYVISNGKDQALRLWDLRKMRSNEEFDEIGHNEYHIRGYDYRRGVYLKPRVLAHPKDCSVMTYRGHAVLRTLIRCYFSPVETTGGQYLYSGSYDGKIHIWSLDGTTVEVLDRSQTLPITCDPSAPELDEPMGRQPRGDGNDKICVRDVSWHPQEPVLMSAGWAQNSRARSTVARHEWKGLHRGGKLEDWVEKQRLEAAEAGGESATLYL</sequence>
<name>A0ACB6ZXT0_THEGA</name>
<reference evidence="1" key="1">
    <citation type="submission" date="2019-10" db="EMBL/GenBank/DDBJ databases">
        <authorList>
            <consortium name="DOE Joint Genome Institute"/>
            <person name="Kuo A."/>
            <person name="Miyauchi S."/>
            <person name="Kiss E."/>
            <person name="Drula E."/>
            <person name="Kohler A."/>
            <person name="Sanchez-Garcia M."/>
            <person name="Andreopoulos B."/>
            <person name="Barry K.W."/>
            <person name="Bonito G."/>
            <person name="Buee M."/>
            <person name="Carver A."/>
            <person name="Chen C."/>
            <person name="Cichocki N."/>
            <person name="Clum A."/>
            <person name="Culley D."/>
            <person name="Crous P.W."/>
            <person name="Fauchery L."/>
            <person name="Girlanda M."/>
            <person name="Hayes R."/>
            <person name="Keri Z."/>
            <person name="Labutti K."/>
            <person name="Lipzen A."/>
            <person name="Lombard V."/>
            <person name="Magnuson J."/>
            <person name="Maillard F."/>
            <person name="Morin E."/>
            <person name="Murat C."/>
            <person name="Nolan M."/>
            <person name="Ohm R."/>
            <person name="Pangilinan J."/>
            <person name="Pereira M."/>
            <person name="Perotto S."/>
            <person name="Peter M."/>
            <person name="Riley R."/>
            <person name="Sitrit Y."/>
            <person name="Stielow B."/>
            <person name="Szollosi G."/>
            <person name="Zifcakova L."/>
            <person name="Stursova M."/>
            <person name="Spatafora J.W."/>
            <person name="Tedersoo L."/>
            <person name="Vaario L.-M."/>
            <person name="Yamada A."/>
            <person name="Yan M."/>
            <person name="Wang P."/>
            <person name="Xu J."/>
            <person name="Bruns T."/>
            <person name="Baldrian P."/>
            <person name="Vilgalys R."/>
            <person name="Henrissat B."/>
            <person name="Grigoriev I.V."/>
            <person name="Hibbett D."/>
            <person name="Nagy L.G."/>
            <person name="Martin F.M."/>
        </authorList>
    </citation>
    <scope>NUCLEOTIDE SEQUENCE</scope>
    <source>
        <strain evidence="1">P2</strain>
    </source>
</reference>